<dbReference type="VEuPathDB" id="GiardiaDB:GMRT_10058"/>
<feature type="coiled-coil region" evidence="1">
    <location>
        <begin position="13"/>
        <end position="47"/>
    </location>
</feature>
<dbReference type="Proteomes" id="UP000315496">
    <property type="component" value="Chromosome 4"/>
</dbReference>
<dbReference type="AlphaFoldDB" id="A0A4Z1SN96"/>
<sequence>MELEVLVETANNISHLAQSHKRYTQLLKEMNEQVTSLLQRIDEVDDRITTVKRTLDS</sequence>
<evidence type="ECO:0000256" key="1">
    <source>
        <dbReference type="SAM" id="Coils"/>
    </source>
</evidence>
<proteinExistence type="predicted"/>
<comment type="caution">
    <text evidence="2">The sequence shown here is derived from an EMBL/GenBank/DDBJ whole genome shotgun (WGS) entry which is preliminary data.</text>
</comment>
<evidence type="ECO:0000313" key="2">
    <source>
        <dbReference type="EMBL" id="TNJ27080.1"/>
    </source>
</evidence>
<dbReference type="OrthoDB" id="10252365at2759"/>
<evidence type="ECO:0000313" key="3">
    <source>
        <dbReference type="Proteomes" id="UP000315496"/>
    </source>
</evidence>
<dbReference type="EMBL" id="VDLU01000004">
    <property type="protein sequence ID" value="TNJ27080.1"/>
    <property type="molecule type" value="Genomic_DNA"/>
</dbReference>
<gene>
    <name evidence="2" type="ORF">GMRT_10058</name>
</gene>
<reference evidence="2 3" key="1">
    <citation type="submission" date="2019-05" db="EMBL/GenBank/DDBJ databases">
        <title>The compact genome of Giardia muris reveals important steps in the evolution of intestinal protozoan parasites.</title>
        <authorList>
            <person name="Xu F."/>
            <person name="Jimenez-Gonzalez A."/>
            <person name="Einarsson E."/>
            <person name="Astvaldsson A."/>
            <person name="Peirasmaki D."/>
            <person name="Eckmann L."/>
            <person name="Andersson J.O."/>
            <person name="Svard S.G."/>
            <person name="Jerlstrom-Hultqvist J."/>
        </authorList>
    </citation>
    <scope>NUCLEOTIDE SEQUENCE [LARGE SCALE GENOMIC DNA]</scope>
    <source>
        <strain evidence="2 3">Roberts-Thomson</strain>
    </source>
</reference>
<organism evidence="2 3">
    <name type="scientific">Giardia muris</name>
    <dbReference type="NCBI Taxonomy" id="5742"/>
    <lineage>
        <taxon>Eukaryota</taxon>
        <taxon>Metamonada</taxon>
        <taxon>Diplomonadida</taxon>
        <taxon>Hexamitidae</taxon>
        <taxon>Giardiinae</taxon>
        <taxon>Giardia</taxon>
    </lineage>
</organism>
<accession>A0A4Z1SN96</accession>
<protein>
    <submittedName>
        <fullName evidence="2">Uncharacterized protein</fullName>
    </submittedName>
</protein>
<keyword evidence="1" id="KW-0175">Coiled coil</keyword>
<name>A0A4Z1SN96_GIAMU</name>
<keyword evidence="3" id="KW-1185">Reference proteome</keyword>